<dbReference type="PANTHER" id="PTHR47960">
    <property type="entry name" value="DEAD-BOX ATP-DEPENDENT RNA HELICASE 50"/>
    <property type="match status" value="1"/>
</dbReference>
<dbReference type="Gene3D" id="3.40.50.300">
    <property type="entry name" value="P-loop containing nucleotide triphosphate hydrolases"/>
    <property type="match status" value="1"/>
</dbReference>
<dbReference type="InterPro" id="IPR041385">
    <property type="entry name" value="SH3_12"/>
</dbReference>
<sequence length="347" mass="37959">MFGALGTIIAVHKTTSDRAAFALSCDIVFDKPHPSCGTLSGRAPEARGLSLPNTSLLNLSQPPRHPQQQQHQQHHHHHHHHREVKQHTHKRQQQDPQSQGSAENIDCFVDGPQPAKELKSLGISTSLMDGLEERKSFPTWPQEEKLLRCMIPAIATQKDVVVTTTTDVKIQVQGKKKMKEVVSRDAELTAAAVSALHGVDSSIAQIQVLVVVGKRTIAAAARERVVKLKEEGVNVVSVFGGGGKGDIKRQIAEIANNDTQIVVGTPGIIKNLQRKKAINGQTIKAVYLVNADSLLSNHGLRDSTLEILERLPKTIQLVVLCGAKVPRELIELLGRFARKAIRVHCDT</sequence>
<keyword evidence="2" id="KW-0378">Hydrolase</keyword>
<organism evidence="7">
    <name type="scientific">Lotharella globosa</name>
    <dbReference type="NCBI Taxonomy" id="91324"/>
    <lineage>
        <taxon>Eukaryota</taxon>
        <taxon>Sar</taxon>
        <taxon>Rhizaria</taxon>
        <taxon>Cercozoa</taxon>
        <taxon>Chlorarachniophyceae</taxon>
        <taxon>Lotharella</taxon>
    </lineage>
</organism>
<evidence type="ECO:0000313" key="7">
    <source>
        <dbReference type="EMBL" id="CAE0670922.1"/>
    </source>
</evidence>
<dbReference type="Pfam" id="PF18129">
    <property type="entry name" value="SH3_12"/>
    <property type="match status" value="1"/>
</dbReference>
<evidence type="ECO:0000256" key="4">
    <source>
        <dbReference type="ARBA" id="ARBA00022840"/>
    </source>
</evidence>
<evidence type="ECO:0000256" key="1">
    <source>
        <dbReference type="ARBA" id="ARBA00022741"/>
    </source>
</evidence>
<feature type="compositionally biased region" description="Low complexity" evidence="5">
    <location>
        <begin position="49"/>
        <end position="71"/>
    </location>
</feature>
<feature type="region of interest" description="Disordered" evidence="5">
    <location>
        <begin position="39"/>
        <end position="109"/>
    </location>
</feature>
<name>A0A7S4DUF8_9EUKA</name>
<dbReference type="GO" id="GO:0016787">
    <property type="term" value="F:hydrolase activity"/>
    <property type="evidence" value="ECO:0007669"/>
    <property type="project" value="UniProtKB-KW"/>
</dbReference>
<dbReference type="Gene3D" id="2.30.30.750">
    <property type="match status" value="1"/>
</dbReference>
<keyword evidence="4" id="KW-0067">ATP-binding</keyword>
<dbReference type="EMBL" id="HBIV01031646">
    <property type="protein sequence ID" value="CAE0670922.1"/>
    <property type="molecule type" value="Transcribed_RNA"/>
</dbReference>
<dbReference type="InterPro" id="IPR047008">
    <property type="entry name" value="XRN1_SH3_sf"/>
</dbReference>
<feature type="compositionally biased region" description="Basic residues" evidence="5">
    <location>
        <begin position="72"/>
        <end position="91"/>
    </location>
</feature>
<dbReference type="InterPro" id="IPR027417">
    <property type="entry name" value="P-loop_NTPase"/>
</dbReference>
<dbReference type="AlphaFoldDB" id="A0A7S4DUF8"/>
<accession>A0A7S4DUF8</accession>
<dbReference type="SUPFAM" id="SSF52540">
    <property type="entry name" value="P-loop containing nucleoside triphosphate hydrolases"/>
    <property type="match status" value="1"/>
</dbReference>
<evidence type="ECO:0000256" key="3">
    <source>
        <dbReference type="ARBA" id="ARBA00022806"/>
    </source>
</evidence>
<dbReference type="GO" id="GO:0004386">
    <property type="term" value="F:helicase activity"/>
    <property type="evidence" value="ECO:0007669"/>
    <property type="project" value="UniProtKB-KW"/>
</dbReference>
<feature type="domain" description="5'-3' exoribonuclease 1 SH3-like" evidence="6">
    <location>
        <begin position="2"/>
        <end position="58"/>
    </location>
</feature>
<keyword evidence="1" id="KW-0547">Nucleotide-binding</keyword>
<dbReference type="GO" id="GO:0005524">
    <property type="term" value="F:ATP binding"/>
    <property type="evidence" value="ECO:0007669"/>
    <property type="project" value="UniProtKB-KW"/>
</dbReference>
<evidence type="ECO:0000256" key="5">
    <source>
        <dbReference type="SAM" id="MobiDB-lite"/>
    </source>
</evidence>
<gene>
    <name evidence="7" type="ORF">LGLO00237_LOCUS22562</name>
</gene>
<proteinExistence type="predicted"/>
<keyword evidence="3" id="KW-0347">Helicase</keyword>
<reference evidence="7" key="1">
    <citation type="submission" date="2021-01" db="EMBL/GenBank/DDBJ databases">
        <authorList>
            <person name="Corre E."/>
            <person name="Pelletier E."/>
            <person name="Niang G."/>
            <person name="Scheremetjew M."/>
            <person name="Finn R."/>
            <person name="Kale V."/>
            <person name="Holt S."/>
            <person name="Cochrane G."/>
            <person name="Meng A."/>
            <person name="Brown T."/>
            <person name="Cohen L."/>
        </authorList>
    </citation>
    <scope>NUCLEOTIDE SEQUENCE</scope>
    <source>
        <strain evidence="7">CCCM811</strain>
    </source>
</reference>
<evidence type="ECO:0000259" key="6">
    <source>
        <dbReference type="Pfam" id="PF18129"/>
    </source>
</evidence>
<protein>
    <recommendedName>
        <fullName evidence="6">5'-3' exoribonuclease 1 SH3-like domain-containing protein</fullName>
    </recommendedName>
</protein>
<evidence type="ECO:0000256" key="2">
    <source>
        <dbReference type="ARBA" id="ARBA00022801"/>
    </source>
</evidence>